<feature type="transmembrane region" description="Helical" evidence="5">
    <location>
        <begin position="90"/>
        <end position="113"/>
    </location>
</feature>
<dbReference type="GO" id="GO:0016020">
    <property type="term" value="C:membrane"/>
    <property type="evidence" value="ECO:0007669"/>
    <property type="project" value="UniProtKB-SubCell"/>
</dbReference>
<name>A0A7J7J5S8_BUGNE</name>
<reference evidence="6" key="1">
    <citation type="submission" date="2020-06" db="EMBL/GenBank/DDBJ databases">
        <title>Draft genome of Bugula neritina, a colonial animal packing powerful symbionts and potential medicines.</title>
        <authorList>
            <person name="Rayko M."/>
        </authorList>
    </citation>
    <scope>NUCLEOTIDE SEQUENCE [LARGE SCALE GENOMIC DNA]</scope>
    <source>
        <strain evidence="6">Kwan_BN1</strain>
    </source>
</reference>
<evidence type="ECO:0000313" key="6">
    <source>
        <dbReference type="EMBL" id="KAF6021006.1"/>
    </source>
</evidence>
<dbReference type="PANTHER" id="PTHR21284">
    <property type="entry name" value="EG:80H7.2 PROTEIN"/>
    <property type="match status" value="1"/>
</dbReference>
<evidence type="ECO:0000256" key="3">
    <source>
        <dbReference type="ARBA" id="ARBA00022989"/>
    </source>
</evidence>
<dbReference type="OrthoDB" id="6140671at2759"/>
<feature type="transmembrane region" description="Helical" evidence="5">
    <location>
        <begin position="168"/>
        <end position="190"/>
    </location>
</feature>
<dbReference type="InterPro" id="IPR004031">
    <property type="entry name" value="PMP22/EMP/MP20/Claudin"/>
</dbReference>
<evidence type="ECO:0000256" key="2">
    <source>
        <dbReference type="ARBA" id="ARBA00022692"/>
    </source>
</evidence>
<proteinExistence type="predicted"/>
<dbReference type="AlphaFoldDB" id="A0A7J7J5S8"/>
<feature type="transmembrane region" description="Helical" evidence="5">
    <location>
        <begin position="7"/>
        <end position="31"/>
    </location>
</feature>
<keyword evidence="2 5" id="KW-0812">Transmembrane</keyword>
<organism evidence="6 7">
    <name type="scientific">Bugula neritina</name>
    <name type="common">Brown bryozoan</name>
    <name type="synonym">Sertularia neritina</name>
    <dbReference type="NCBI Taxonomy" id="10212"/>
    <lineage>
        <taxon>Eukaryota</taxon>
        <taxon>Metazoa</taxon>
        <taxon>Spiralia</taxon>
        <taxon>Lophotrochozoa</taxon>
        <taxon>Bryozoa</taxon>
        <taxon>Gymnolaemata</taxon>
        <taxon>Cheilostomatida</taxon>
        <taxon>Flustrina</taxon>
        <taxon>Buguloidea</taxon>
        <taxon>Bugulidae</taxon>
        <taxon>Bugula</taxon>
    </lineage>
</organism>
<evidence type="ECO:0000313" key="7">
    <source>
        <dbReference type="Proteomes" id="UP000593567"/>
    </source>
</evidence>
<keyword evidence="7" id="KW-1185">Reference proteome</keyword>
<evidence type="ECO:0000256" key="1">
    <source>
        <dbReference type="ARBA" id="ARBA00004141"/>
    </source>
</evidence>
<dbReference type="EMBL" id="VXIV02003139">
    <property type="protein sequence ID" value="KAF6021006.1"/>
    <property type="molecule type" value="Genomic_DNA"/>
</dbReference>
<comment type="caution">
    <text evidence="6">The sequence shown here is derived from an EMBL/GenBank/DDBJ whole genome shotgun (WGS) entry which is preliminary data.</text>
</comment>
<dbReference type="Proteomes" id="UP000593567">
    <property type="component" value="Unassembled WGS sequence"/>
</dbReference>
<gene>
    <name evidence="6" type="ORF">EB796_020653</name>
</gene>
<sequence length="211" mass="24373">MGKSPTLIIGTIFIVLATILNFIAFVSPYWLVSDPRANNPFKRIGLWEACLEGFVDPKDYVSKLYDGCWWIFWPEFIEIRYWLNPPWFTALQVLAVFNFLIIVFGMMTVTGIMCHCCSSDSNRTVFRAFVLVFVSFIFSTIEAILFGMGSIDRTWMPKADFNILSWGYWLHVLGGFFTFISAVALFCNWFRRRFDESEKDSTSGQSHSGSY</sequence>
<comment type="subcellular location">
    <subcellularLocation>
        <location evidence="1">Membrane</location>
        <topology evidence="1">Multi-pass membrane protein</topology>
    </subcellularLocation>
</comment>
<keyword evidence="4 5" id="KW-0472">Membrane</keyword>
<dbReference type="Gene3D" id="1.20.140.150">
    <property type="match status" value="1"/>
</dbReference>
<feature type="transmembrane region" description="Helical" evidence="5">
    <location>
        <begin position="125"/>
        <end position="148"/>
    </location>
</feature>
<evidence type="ECO:0000256" key="4">
    <source>
        <dbReference type="ARBA" id="ARBA00023136"/>
    </source>
</evidence>
<accession>A0A7J7J5S8</accession>
<keyword evidence="3 5" id="KW-1133">Transmembrane helix</keyword>
<dbReference type="PANTHER" id="PTHR21284:SF12">
    <property type="entry name" value="EG:80H7.2 PROTEIN"/>
    <property type="match status" value="1"/>
</dbReference>
<protein>
    <submittedName>
        <fullName evidence="6">Pck</fullName>
    </submittedName>
</protein>
<dbReference type="Pfam" id="PF13903">
    <property type="entry name" value="Claudin_2"/>
    <property type="match status" value="1"/>
</dbReference>
<evidence type="ECO:0000256" key="5">
    <source>
        <dbReference type="SAM" id="Phobius"/>
    </source>
</evidence>